<comment type="caution">
    <text evidence="1">The sequence shown here is derived from an EMBL/GenBank/DDBJ whole genome shotgun (WGS) entry which is preliminary data.</text>
</comment>
<accession>A0ABR5P1I7</accession>
<evidence type="ECO:0000313" key="2">
    <source>
        <dbReference type="Proteomes" id="UP000051883"/>
    </source>
</evidence>
<name>A0ABR5P1I7_9LACO</name>
<protein>
    <submittedName>
        <fullName evidence="1">Uncharacterized protein</fullName>
    </submittedName>
</protein>
<dbReference type="EMBL" id="AZDK01000003">
    <property type="protein sequence ID" value="KRK60557.1"/>
    <property type="molecule type" value="Genomic_DNA"/>
</dbReference>
<dbReference type="NCBIfam" id="NF003353">
    <property type="entry name" value="PRK04387.1"/>
    <property type="match status" value="1"/>
</dbReference>
<reference evidence="1 2" key="1">
    <citation type="journal article" date="2015" name="Genome Announc.">
        <title>Expanding the biotechnology potential of lactobacilli through comparative genomics of 213 strains and associated genera.</title>
        <authorList>
            <person name="Sun Z."/>
            <person name="Harris H.M."/>
            <person name="McCann A."/>
            <person name="Guo C."/>
            <person name="Argimon S."/>
            <person name="Zhang W."/>
            <person name="Yang X."/>
            <person name="Jeffery I.B."/>
            <person name="Cooney J.C."/>
            <person name="Kagawa T.F."/>
            <person name="Liu W."/>
            <person name="Song Y."/>
            <person name="Salvetti E."/>
            <person name="Wrobel A."/>
            <person name="Rasinkangas P."/>
            <person name="Parkhill J."/>
            <person name="Rea M.C."/>
            <person name="O'Sullivan O."/>
            <person name="Ritari J."/>
            <person name="Douillard F.P."/>
            <person name="Paul Ross R."/>
            <person name="Yang R."/>
            <person name="Briner A.E."/>
            <person name="Felis G.E."/>
            <person name="de Vos W.M."/>
            <person name="Barrangou R."/>
            <person name="Klaenhammer T.R."/>
            <person name="Caufield P.W."/>
            <person name="Cui Y."/>
            <person name="Zhang H."/>
            <person name="O'Toole P.W."/>
        </authorList>
    </citation>
    <scope>NUCLEOTIDE SEQUENCE [LARGE SCALE GENOMIC DNA]</scope>
    <source>
        <strain evidence="1 2">DSM 16041</strain>
    </source>
</reference>
<dbReference type="Pfam" id="PF05256">
    <property type="entry name" value="UPF0223"/>
    <property type="match status" value="1"/>
</dbReference>
<evidence type="ECO:0000313" key="1">
    <source>
        <dbReference type="EMBL" id="KRK60557.1"/>
    </source>
</evidence>
<dbReference type="Gene3D" id="1.10.220.80">
    <property type="entry name" value="BH2638-like"/>
    <property type="match status" value="1"/>
</dbReference>
<keyword evidence="2" id="KW-1185">Reference proteome</keyword>
<dbReference type="InterPro" id="IPR023324">
    <property type="entry name" value="BH2638-like_sf"/>
</dbReference>
<dbReference type="Proteomes" id="UP000051883">
    <property type="component" value="Unassembled WGS sequence"/>
</dbReference>
<dbReference type="SUPFAM" id="SSF158504">
    <property type="entry name" value="BH2638-like"/>
    <property type="match status" value="1"/>
</dbReference>
<dbReference type="PIRSF" id="PIRSF037260">
    <property type="entry name" value="UPF0223"/>
    <property type="match status" value="1"/>
</dbReference>
<proteinExistence type="predicted"/>
<organism evidence="1 2">
    <name type="scientific">Limosilactobacillus antri DSM 16041</name>
    <dbReference type="NCBI Taxonomy" id="525309"/>
    <lineage>
        <taxon>Bacteria</taxon>
        <taxon>Bacillati</taxon>
        <taxon>Bacillota</taxon>
        <taxon>Bacilli</taxon>
        <taxon>Lactobacillales</taxon>
        <taxon>Lactobacillaceae</taxon>
        <taxon>Limosilactobacillus</taxon>
    </lineage>
</organism>
<dbReference type="InterPro" id="IPR007920">
    <property type="entry name" value="UPF0223"/>
</dbReference>
<gene>
    <name evidence="1" type="ORF">FC31_GL001170</name>
</gene>
<sequence>MNERGIMMRNQNYAYPLESHWSISEMDTVIAFWRAVEDAYETGVSRQTVLSRYQAFKAVVPSKMEEKQLGRQFARVSGYEPYPVLQQARESQAKFIKMVGDEK</sequence>